<keyword evidence="2" id="KW-0813">Transport</keyword>
<keyword evidence="5 6" id="KW-0472">Membrane</keyword>
<dbReference type="PANTHER" id="PTHR23504">
    <property type="entry name" value="MAJOR FACILITATOR SUPERFAMILY DOMAIN-CONTAINING PROTEIN 10"/>
    <property type="match status" value="1"/>
</dbReference>
<sequence length="508" mass="54840">MKSSTTDAPMQSQRKQSIARSLSAILGLQVLIAGAFGILSPILSIIMTEYFAKLHRNGSQIDCEVNPHDEACIAGSQQAAWLSSIFSAAGCMGNFILSPMLGQASDVCGRKVTSIEIIGECTIKLGIPFAIILFVQLEGSITPYFVLRLLDSSFGFSAGVMSAAVADVVAPEDRATAFGILFASLSVGYCLSAFAAPFFSRDFILKIAAVLFALRIVWAVFLLPETLSAHTRMKNTSRVVENPISSMAILIRDKLFMRLTGLIALTSFVVNGVFQIQPFFLNTIVEFDIQDFSKLTLLGGILALVGQILILKPLVNCVREKGVIVIALVANTIGASGFALTAYYPHKWLIYALCIPGCISDLSLPAISALKSMNVSEKEQGRLQGSIYGARSIFEALGPVIFASLYGAMTTQSIWSQAFPYMLASLLYLLGIGMALWLPAGKGVSSRDFVAASAPLMSPTNEKFLPSTYFEINHDDKIEKEDTFDNVLCASLDEDVNESLVKPLLGTR</sequence>
<dbReference type="Pfam" id="PF07690">
    <property type="entry name" value="MFS_1"/>
    <property type="match status" value="1"/>
</dbReference>
<accession>A0A976IJF4</accession>
<feature type="transmembrane region" description="Helical" evidence="6">
    <location>
        <begin position="323"/>
        <end position="342"/>
    </location>
</feature>
<reference evidence="7 8" key="1">
    <citation type="journal article" date="2021" name="Genome Biol.">
        <title>AFLAP: assembly-free linkage analysis pipeline using k-mers from genome sequencing data.</title>
        <authorList>
            <person name="Fletcher K."/>
            <person name="Zhang L."/>
            <person name="Gil J."/>
            <person name="Han R."/>
            <person name="Cavanaugh K."/>
            <person name="Michelmore R."/>
        </authorList>
    </citation>
    <scope>NUCLEOTIDE SEQUENCE [LARGE SCALE GENOMIC DNA]</scope>
    <source>
        <strain evidence="7 8">SF5</strain>
    </source>
</reference>
<dbReference type="GO" id="GO:0022857">
    <property type="term" value="F:transmembrane transporter activity"/>
    <property type="evidence" value="ECO:0007669"/>
    <property type="project" value="InterPro"/>
</dbReference>
<comment type="caution">
    <text evidence="7">The sequence shown here is derived from an EMBL/GenBank/DDBJ whole genome shotgun (WGS) entry which is preliminary data.</text>
</comment>
<protein>
    <recommendedName>
        <fullName evidence="9">Major facilitator superfamily (MFS) profile domain-containing protein</fullName>
    </recommendedName>
</protein>
<feature type="transmembrane region" description="Helical" evidence="6">
    <location>
        <begin position="79"/>
        <end position="97"/>
    </location>
</feature>
<keyword evidence="4 6" id="KW-1133">Transmembrane helix</keyword>
<dbReference type="InterPro" id="IPR036259">
    <property type="entry name" value="MFS_trans_sf"/>
</dbReference>
<feature type="transmembrane region" description="Helical" evidence="6">
    <location>
        <begin position="348"/>
        <end position="367"/>
    </location>
</feature>
<comment type="subcellular location">
    <subcellularLocation>
        <location evidence="1">Membrane</location>
        <topology evidence="1">Multi-pass membrane protein</topology>
    </subcellularLocation>
</comment>
<feature type="transmembrane region" description="Helical" evidence="6">
    <location>
        <begin position="388"/>
        <end position="406"/>
    </location>
</feature>
<dbReference type="InterPro" id="IPR011701">
    <property type="entry name" value="MFS"/>
</dbReference>
<dbReference type="RefSeq" id="XP_067822445.1">
    <property type="nucleotide sequence ID" value="XM_067961876.1"/>
</dbReference>
<feature type="transmembrane region" description="Helical" evidence="6">
    <location>
        <begin position="203"/>
        <end position="224"/>
    </location>
</feature>
<dbReference type="GO" id="GO:0016020">
    <property type="term" value="C:membrane"/>
    <property type="evidence" value="ECO:0007669"/>
    <property type="project" value="UniProtKB-SubCell"/>
</dbReference>
<feature type="transmembrane region" description="Helical" evidence="6">
    <location>
        <begin position="21"/>
        <end position="47"/>
    </location>
</feature>
<evidence type="ECO:0008006" key="9">
    <source>
        <dbReference type="Google" id="ProtNLM"/>
    </source>
</evidence>
<keyword evidence="3 6" id="KW-0812">Transmembrane</keyword>
<feature type="transmembrane region" description="Helical" evidence="6">
    <location>
        <begin position="255"/>
        <end position="280"/>
    </location>
</feature>
<dbReference type="Gene3D" id="1.20.1250.20">
    <property type="entry name" value="MFS general substrate transporter like domains"/>
    <property type="match status" value="1"/>
</dbReference>
<name>A0A976IJF4_BRELC</name>
<gene>
    <name evidence="7" type="ORF">CCR75_003783</name>
</gene>
<feature type="transmembrane region" description="Helical" evidence="6">
    <location>
        <begin position="418"/>
        <end position="438"/>
    </location>
</feature>
<organism evidence="7 8">
    <name type="scientific">Bremia lactucae</name>
    <name type="common">Lettuce downy mildew</name>
    <dbReference type="NCBI Taxonomy" id="4779"/>
    <lineage>
        <taxon>Eukaryota</taxon>
        <taxon>Sar</taxon>
        <taxon>Stramenopiles</taxon>
        <taxon>Oomycota</taxon>
        <taxon>Peronosporomycetes</taxon>
        <taxon>Peronosporales</taxon>
        <taxon>Peronosporaceae</taxon>
        <taxon>Bremia</taxon>
    </lineage>
</organism>
<evidence type="ECO:0000313" key="7">
    <source>
        <dbReference type="EMBL" id="TDH72946.1"/>
    </source>
</evidence>
<evidence type="ECO:0000256" key="3">
    <source>
        <dbReference type="ARBA" id="ARBA00022692"/>
    </source>
</evidence>
<dbReference type="KEGG" id="blac:94347547"/>
<evidence type="ECO:0000313" key="8">
    <source>
        <dbReference type="Proteomes" id="UP000294530"/>
    </source>
</evidence>
<evidence type="ECO:0000256" key="2">
    <source>
        <dbReference type="ARBA" id="ARBA00022448"/>
    </source>
</evidence>
<feature type="transmembrane region" description="Helical" evidence="6">
    <location>
        <begin position="292"/>
        <end position="311"/>
    </location>
</feature>
<feature type="transmembrane region" description="Helical" evidence="6">
    <location>
        <begin position="117"/>
        <end position="137"/>
    </location>
</feature>
<dbReference type="AlphaFoldDB" id="A0A976IJF4"/>
<dbReference type="EMBL" id="SHOA02000001">
    <property type="protein sequence ID" value="TDH72946.1"/>
    <property type="molecule type" value="Genomic_DNA"/>
</dbReference>
<proteinExistence type="predicted"/>
<dbReference type="OrthoDB" id="419616at2759"/>
<dbReference type="SUPFAM" id="SSF103473">
    <property type="entry name" value="MFS general substrate transporter"/>
    <property type="match status" value="1"/>
</dbReference>
<evidence type="ECO:0000256" key="1">
    <source>
        <dbReference type="ARBA" id="ARBA00004141"/>
    </source>
</evidence>
<dbReference type="Proteomes" id="UP000294530">
    <property type="component" value="Unassembled WGS sequence"/>
</dbReference>
<keyword evidence="8" id="KW-1185">Reference proteome</keyword>
<evidence type="ECO:0000256" key="6">
    <source>
        <dbReference type="SAM" id="Phobius"/>
    </source>
</evidence>
<dbReference type="GeneID" id="94347547"/>
<evidence type="ECO:0000256" key="4">
    <source>
        <dbReference type="ARBA" id="ARBA00022989"/>
    </source>
</evidence>
<feature type="transmembrane region" description="Helical" evidence="6">
    <location>
        <begin position="177"/>
        <end position="197"/>
    </location>
</feature>
<dbReference type="PANTHER" id="PTHR23504:SF1">
    <property type="entry name" value="GH21943P-RELATED"/>
    <property type="match status" value="1"/>
</dbReference>
<feature type="transmembrane region" description="Helical" evidence="6">
    <location>
        <begin position="149"/>
        <end position="170"/>
    </location>
</feature>
<evidence type="ECO:0000256" key="5">
    <source>
        <dbReference type="ARBA" id="ARBA00023136"/>
    </source>
</evidence>